<feature type="region of interest" description="Disordered" evidence="1">
    <location>
        <begin position="40"/>
        <end position="144"/>
    </location>
</feature>
<feature type="compositionally biased region" description="Low complexity" evidence="1">
    <location>
        <begin position="62"/>
        <end position="90"/>
    </location>
</feature>
<accession>A0A2S4W841</accession>
<sequence length="899" mass="98516">MSTRRTVSADQLFPITDPESILRHASAERRRRAQQILPFLTTEDTLPDTANSSLIPLPHSSTVPTTTETTNQPLPLPTIIEPTPSPSSSTNRSVDDTTQVPIDSPETTPFQTPLGGSAILEPVLPTPSNRTATPPQSSPHQELPSPFLKRSLVMSDSTSNANATNGGTTGQPPTIGTTPTTTGGENPTTGQPPTIGTTPTTTGKGNPTGLPDPPGHNAAVTTKEFVRILLASQQAAVNQSASDRQEYVTRLAHIEADSADRLRRLEEAFIYLAVKKEDSRPPSVAVDDDIDLRRLRIADGPIYTGPYQEVEPFLLWIQTVQIFFVSKGITKDRTKIIVTGGLIKETNLTGFYANEYKRLAEGSWSAFKDELFASALPSQWRTDLRKLLRFLRMGDNESFNQFATRARTLQQMVNFDAPSHSGFDLAENIAFGVTEDLQDRITERELLGVKPFVFADFVRRANDSYNALPKKAPSRFRSANPTPSSTAPAANQSPMIDKDKYIWRIHSYLDSVGKCHFCKQRCGNPAGACPGPIDRTRVFIPPSFTVPKKPTNYIAPRAWAPAGTSQASTSAGRSSARPAGVAGISDDGLFPELDEQGVAALEELDHLVSVSSLALMDDKKEAASRDEHLLGSYDGIDPASVDALWAIPEDFPSDEEYVFSRPSTLSPLHQFHAGRCLRGVVKLGSKVRSPITRGAWPITWPHPSSHNYGTSFAIPLHSTVPTVLLCPHSAHPPSVVNHTAPPFLPPDRHHHNRQQTHHPFPPLVTLKEHITRVQQYLGNYQERQTDNRRYPNSMLPTKRQISRKGRPPTVPALGLTHGPPPYHLPDLSISYPSTQSLLFIYRGGDCETPRLPWLSQGLSLIELKPHLVSSPPLPPSSAEIIVSPELVVYTNKRSSSLLS</sequence>
<feature type="compositionally biased region" description="Polar residues" evidence="1">
    <location>
        <begin position="563"/>
        <end position="573"/>
    </location>
</feature>
<organism evidence="2 3">
    <name type="scientific">Puccinia striiformis</name>
    <dbReference type="NCBI Taxonomy" id="27350"/>
    <lineage>
        <taxon>Eukaryota</taxon>
        <taxon>Fungi</taxon>
        <taxon>Dikarya</taxon>
        <taxon>Basidiomycota</taxon>
        <taxon>Pucciniomycotina</taxon>
        <taxon>Pucciniomycetes</taxon>
        <taxon>Pucciniales</taxon>
        <taxon>Pucciniaceae</taxon>
        <taxon>Puccinia</taxon>
    </lineage>
</organism>
<keyword evidence="3" id="KW-1185">Reference proteome</keyword>
<dbReference type="VEuPathDB" id="FungiDB:PSHT_01451"/>
<name>A0A2S4W841_9BASI</name>
<reference evidence="2" key="1">
    <citation type="submission" date="2017-12" db="EMBL/GenBank/DDBJ databases">
        <title>Gene loss provides genomic basis for host adaptation in cereal stripe rust fungi.</title>
        <authorList>
            <person name="Xia C."/>
        </authorList>
    </citation>
    <scope>NUCLEOTIDE SEQUENCE [LARGE SCALE GENOMIC DNA]</scope>
    <source>
        <strain evidence="2">93-210</strain>
    </source>
</reference>
<dbReference type="Proteomes" id="UP000239156">
    <property type="component" value="Unassembled WGS sequence"/>
</dbReference>
<gene>
    <name evidence="2" type="ORF">PSTT_00152</name>
</gene>
<feature type="compositionally biased region" description="Polar residues" evidence="1">
    <location>
        <begin position="42"/>
        <end position="54"/>
    </location>
</feature>
<feature type="compositionally biased region" description="Low complexity" evidence="1">
    <location>
        <begin position="478"/>
        <end position="493"/>
    </location>
</feature>
<feature type="compositionally biased region" description="Polar residues" evidence="1">
    <location>
        <begin position="126"/>
        <end position="140"/>
    </location>
</feature>
<dbReference type="VEuPathDB" id="FungiDB:PSTT_00152"/>
<feature type="region of interest" description="Disordered" evidence="1">
    <location>
        <begin position="560"/>
        <end position="580"/>
    </location>
</feature>
<comment type="caution">
    <text evidence="2">The sequence shown here is derived from an EMBL/GenBank/DDBJ whole genome shotgun (WGS) entry which is preliminary data.</text>
</comment>
<dbReference type="EMBL" id="PKSL01000001">
    <property type="protein sequence ID" value="POW17944.1"/>
    <property type="molecule type" value="Genomic_DNA"/>
</dbReference>
<evidence type="ECO:0008006" key="4">
    <source>
        <dbReference type="Google" id="ProtNLM"/>
    </source>
</evidence>
<evidence type="ECO:0000256" key="1">
    <source>
        <dbReference type="SAM" id="MobiDB-lite"/>
    </source>
</evidence>
<feature type="compositionally biased region" description="Low complexity" evidence="1">
    <location>
        <begin position="164"/>
        <end position="209"/>
    </location>
</feature>
<feature type="region of interest" description="Disordered" evidence="1">
    <location>
        <begin position="469"/>
        <end position="493"/>
    </location>
</feature>
<evidence type="ECO:0000313" key="2">
    <source>
        <dbReference type="EMBL" id="POW17944.1"/>
    </source>
</evidence>
<feature type="region of interest" description="Disordered" evidence="1">
    <location>
        <begin position="157"/>
        <end position="218"/>
    </location>
</feature>
<dbReference type="AlphaFoldDB" id="A0A2S4W841"/>
<feature type="compositionally biased region" description="Polar residues" evidence="1">
    <location>
        <begin position="96"/>
        <end position="111"/>
    </location>
</feature>
<protein>
    <recommendedName>
        <fullName evidence="4">Retrotransposon gag domain-containing protein</fullName>
    </recommendedName>
</protein>
<proteinExistence type="predicted"/>
<evidence type="ECO:0000313" key="3">
    <source>
        <dbReference type="Proteomes" id="UP000239156"/>
    </source>
</evidence>